<organism evidence="2 3">
    <name type="scientific">Phialocephala subalpina</name>
    <dbReference type="NCBI Taxonomy" id="576137"/>
    <lineage>
        <taxon>Eukaryota</taxon>
        <taxon>Fungi</taxon>
        <taxon>Dikarya</taxon>
        <taxon>Ascomycota</taxon>
        <taxon>Pezizomycotina</taxon>
        <taxon>Leotiomycetes</taxon>
        <taxon>Helotiales</taxon>
        <taxon>Mollisiaceae</taxon>
        <taxon>Phialocephala</taxon>
        <taxon>Phialocephala fortinii species complex</taxon>
    </lineage>
</organism>
<evidence type="ECO:0000256" key="1">
    <source>
        <dbReference type="SAM" id="MobiDB-lite"/>
    </source>
</evidence>
<sequence>MAQAAELVVSCPALYQDLSTAKECLHISHHSMPIKPPCQSYTAIADTKNPHARPGCSQTCPAFRRRLLDVLSESLSTSSAAHPIALRRTSKSMQLLVASNLDQAPLGTESQAGKAWKDRFAALSPKEFGGGRMFFHAGLLTYVLATYVLESHKDGRKLEIGNANFLRKYENVSFHDEGSSIELIIDAITSSSSFPSFFNQISNSTKITMATIFTSAGSGGGGGGNGGKGNNNRKLPQELFPQYVQREEEEEEREEEEEEDDRQPAKKRVKRVKHKSSKKFGERQAQMQKNWRNRSDAQDLGIHGHRQNPDDPKFRNAWSNAPQTGNQYKGKASRGGFGGGAYTPDPVTSRSDLPSLGADGRDPGDGQAMLSMNVPSVSELPRSLLPPPPALRLATPIRTPSIPPSIPKPSIPSPSIN</sequence>
<evidence type="ECO:0000313" key="2">
    <source>
        <dbReference type="EMBL" id="CZR64735.1"/>
    </source>
</evidence>
<gene>
    <name evidence="2" type="ORF">PAC_14634</name>
</gene>
<feature type="region of interest" description="Disordered" evidence="1">
    <location>
        <begin position="245"/>
        <end position="417"/>
    </location>
</feature>
<feature type="compositionally biased region" description="Acidic residues" evidence="1">
    <location>
        <begin position="247"/>
        <end position="261"/>
    </location>
</feature>
<name>A0A1L7XI68_9HELO</name>
<dbReference type="Proteomes" id="UP000184330">
    <property type="component" value="Unassembled WGS sequence"/>
</dbReference>
<feature type="compositionally biased region" description="Basic residues" evidence="1">
    <location>
        <begin position="265"/>
        <end position="278"/>
    </location>
</feature>
<evidence type="ECO:0000313" key="3">
    <source>
        <dbReference type="Proteomes" id="UP000184330"/>
    </source>
</evidence>
<feature type="compositionally biased region" description="Pro residues" evidence="1">
    <location>
        <begin position="401"/>
        <end position="417"/>
    </location>
</feature>
<dbReference type="EMBL" id="FJOG01000027">
    <property type="protein sequence ID" value="CZR64735.1"/>
    <property type="molecule type" value="Genomic_DNA"/>
</dbReference>
<reference evidence="2 3" key="1">
    <citation type="submission" date="2016-03" db="EMBL/GenBank/DDBJ databases">
        <authorList>
            <person name="Ploux O."/>
        </authorList>
    </citation>
    <scope>NUCLEOTIDE SEQUENCE [LARGE SCALE GENOMIC DNA]</scope>
    <source>
        <strain evidence="2 3">UAMH 11012</strain>
    </source>
</reference>
<protein>
    <submittedName>
        <fullName evidence="2">Uncharacterized protein</fullName>
    </submittedName>
</protein>
<feature type="compositionally biased region" description="Polar residues" evidence="1">
    <location>
        <begin position="317"/>
        <end position="327"/>
    </location>
</feature>
<feature type="compositionally biased region" description="Low complexity" evidence="1">
    <location>
        <begin position="391"/>
        <end position="400"/>
    </location>
</feature>
<accession>A0A1L7XI68</accession>
<keyword evidence="3" id="KW-1185">Reference proteome</keyword>
<dbReference type="AlphaFoldDB" id="A0A1L7XI68"/>
<proteinExistence type="predicted"/>